<keyword evidence="3" id="KW-1185">Reference proteome</keyword>
<reference evidence="2 3" key="1">
    <citation type="submission" date="2021-01" db="EMBL/GenBank/DDBJ databases">
        <title>Whole genome shotgun sequence of Microbispora amethystogenes NBRC 101907.</title>
        <authorList>
            <person name="Komaki H."/>
            <person name="Tamura T."/>
        </authorList>
    </citation>
    <scope>NUCLEOTIDE SEQUENCE [LARGE SCALE GENOMIC DNA]</scope>
    <source>
        <strain evidence="2 3">NBRC 101907</strain>
    </source>
</reference>
<accession>A0ABQ4FNM1</accession>
<dbReference type="EMBL" id="BOOB01000059">
    <property type="protein sequence ID" value="GIH36418.1"/>
    <property type="molecule type" value="Genomic_DNA"/>
</dbReference>
<feature type="compositionally biased region" description="Basic and acidic residues" evidence="1">
    <location>
        <begin position="458"/>
        <end position="473"/>
    </location>
</feature>
<proteinExistence type="predicted"/>
<evidence type="ECO:0000313" key="3">
    <source>
        <dbReference type="Proteomes" id="UP000651728"/>
    </source>
</evidence>
<organism evidence="2 3">
    <name type="scientific">Microbispora amethystogenes</name>
    <dbReference type="NCBI Taxonomy" id="1427754"/>
    <lineage>
        <taxon>Bacteria</taxon>
        <taxon>Bacillati</taxon>
        <taxon>Actinomycetota</taxon>
        <taxon>Actinomycetes</taxon>
        <taxon>Streptosporangiales</taxon>
        <taxon>Streptosporangiaceae</taxon>
        <taxon>Microbispora</taxon>
    </lineage>
</organism>
<feature type="region of interest" description="Disordered" evidence="1">
    <location>
        <begin position="458"/>
        <end position="478"/>
    </location>
</feature>
<gene>
    <name evidence="2" type="ORF">Mam01_65820</name>
</gene>
<protein>
    <submittedName>
        <fullName evidence="2">Uncharacterized protein</fullName>
    </submittedName>
</protein>
<dbReference type="Proteomes" id="UP000651728">
    <property type="component" value="Unassembled WGS sequence"/>
</dbReference>
<comment type="caution">
    <text evidence="2">The sequence shown here is derived from an EMBL/GenBank/DDBJ whole genome shotgun (WGS) entry which is preliminary data.</text>
</comment>
<name>A0ABQ4FNM1_9ACTN</name>
<evidence type="ECO:0000256" key="1">
    <source>
        <dbReference type="SAM" id="MobiDB-lite"/>
    </source>
</evidence>
<evidence type="ECO:0000313" key="2">
    <source>
        <dbReference type="EMBL" id="GIH36418.1"/>
    </source>
</evidence>
<sequence>MLRHAPLPAIYHYGVYWDGFTAMEQDVRAVVGDPRWTLLPPLTRAHTLAQRALLTPDGSRWLFGAHARWYRLDRVDGRWHLSAPPLHPAVRSGARPHPPGVAVPPALIPAGPDFAYDRGSTQAFVGPDVPHEITERLRALLLAHRGLRREDFPLGGAYREIFAGDVASTVAAVWGTIMWCAYAPAFDGNEVMLSMFGEFLARPLPGDDWVRWLPLGSLDALVALYAERMRSGAQQAGLRLAGLMAETATVLRADARFRPRAEALIAMAEPLLASPWLDHHALPGGAVRQAWLARCPPHLVSATLPEWAPGEHFRHTLYDLVEALAYTASRGMDPRAVAAALLAADVAGVCGVSEPAWAPGSSGTARVVNALYPWMDDELRQALYLALADPAHPLRGCWPAGGVLPAALLPPDRTTAAALLGSAYATGLAWCALTGTPAPSEGFAVPAAVVQCLIHQRDDPRPQEPRADHRPDLEESGAWLFETSNSDISSLPPL</sequence>